<dbReference type="Proteomes" id="UP000190285">
    <property type="component" value="Unassembled WGS sequence"/>
</dbReference>
<keyword evidence="3" id="KW-1185">Reference proteome</keyword>
<dbReference type="AlphaFoldDB" id="A0A1T5LBI8"/>
<evidence type="ECO:0000313" key="2">
    <source>
        <dbReference type="EMBL" id="SKC73340.1"/>
    </source>
</evidence>
<evidence type="ECO:0000259" key="1">
    <source>
        <dbReference type="Pfam" id="PF14399"/>
    </source>
</evidence>
<dbReference type="Gene3D" id="3.90.70.10">
    <property type="entry name" value="Cysteine proteinases"/>
    <property type="match status" value="1"/>
</dbReference>
<sequence length="370" mass="42990">MLDLPVRGNYIINYINTVTGGIAMKILELPHRLADYLCPVNGLCDIYEWKTQSRIPDELVFYCQLGFQIITNENLMPPKMIFLGSGIGKRQYEFWQDIMGYKIYHSEGEIFSSTVEDIKELINNNIPVILFGLDMYHLPYQEKFYQKIHIPGHIVLMVGYDDNEVYIYDNSKIGIQIIPNNDLRLAWEDGYAGFSRKNSYFGIEFSDIVMSDKKVIQAGLKGMAKRFLKPKLGFMGTKGLTKLIKEFSLWRNMYNKDILKDIYMHFIKFTGSVLPELPKQLNKMNSGINNPHRGTRDLMSKALITYSSQYGNENWEKASILFERSGNIIEQVSNYMIKDVLNDDFSNMSKYIELFYAIQNYEVKAFNLLL</sequence>
<proteinExistence type="predicted"/>
<dbReference type="EMBL" id="FUZT01000006">
    <property type="protein sequence ID" value="SKC73340.1"/>
    <property type="molecule type" value="Genomic_DNA"/>
</dbReference>
<gene>
    <name evidence="2" type="ORF">SAMN02194393_02715</name>
</gene>
<name>A0A1T5LBI8_9FIRM</name>
<dbReference type="InterPro" id="IPR026935">
    <property type="entry name" value="BtrH_N"/>
</dbReference>
<evidence type="ECO:0000313" key="3">
    <source>
        <dbReference type="Proteomes" id="UP000190285"/>
    </source>
</evidence>
<organism evidence="2 3">
    <name type="scientific">Maledivibacter halophilus</name>
    <dbReference type="NCBI Taxonomy" id="36842"/>
    <lineage>
        <taxon>Bacteria</taxon>
        <taxon>Bacillati</taxon>
        <taxon>Bacillota</taxon>
        <taxon>Clostridia</taxon>
        <taxon>Peptostreptococcales</taxon>
        <taxon>Caminicellaceae</taxon>
        <taxon>Maledivibacter</taxon>
    </lineage>
</organism>
<reference evidence="3" key="1">
    <citation type="submission" date="2017-02" db="EMBL/GenBank/DDBJ databases">
        <authorList>
            <person name="Varghese N."/>
            <person name="Submissions S."/>
        </authorList>
    </citation>
    <scope>NUCLEOTIDE SEQUENCE [LARGE SCALE GENOMIC DNA]</scope>
    <source>
        <strain evidence="3">M1</strain>
    </source>
</reference>
<feature type="domain" description="Butirosin biosynthesis protein H N-terminal" evidence="1">
    <location>
        <begin position="42"/>
        <end position="170"/>
    </location>
</feature>
<protein>
    <submittedName>
        <fullName evidence="2">Butirosin biosynthesis protein H, N-terminal</fullName>
    </submittedName>
</protein>
<dbReference type="STRING" id="36842.SAMN02194393_02715"/>
<dbReference type="Pfam" id="PF14399">
    <property type="entry name" value="BtrH_N"/>
    <property type="match status" value="1"/>
</dbReference>
<accession>A0A1T5LBI8</accession>